<sequence>MFSRLAVIFVYALIGLAVLSAAKPAPWGAPTTTPPVTTTTTVTVTAPPVTTTLPVNSCTTGPVQCCNTVESASNPVVSIILGLLGIVLDGVDVIVGITCTPINIIGIGGNSCTAQTVCCENNNFSGIISIGCSPISI</sequence>
<comment type="caution">
    <text evidence="1">The sequence shown here is derived from an EMBL/GenBank/DDBJ whole genome shotgun (WGS) entry which is preliminary data.</text>
</comment>
<gene>
    <name evidence="1" type="ORF">BV25DRAFT_1822327</name>
</gene>
<evidence type="ECO:0000313" key="1">
    <source>
        <dbReference type="EMBL" id="KAI0065202.1"/>
    </source>
</evidence>
<accession>A0ACB8T9R9</accession>
<name>A0ACB8T9R9_9AGAM</name>
<dbReference type="Proteomes" id="UP000814140">
    <property type="component" value="Unassembled WGS sequence"/>
</dbReference>
<keyword evidence="2" id="KW-1185">Reference proteome</keyword>
<organism evidence="1 2">
    <name type="scientific">Artomyces pyxidatus</name>
    <dbReference type="NCBI Taxonomy" id="48021"/>
    <lineage>
        <taxon>Eukaryota</taxon>
        <taxon>Fungi</taxon>
        <taxon>Dikarya</taxon>
        <taxon>Basidiomycota</taxon>
        <taxon>Agaricomycotina</taxon>
        <taxon>Agaricomycetes</taxon>
        <taxon>Russulales</taxon>
        <taxon>Auriscalpiaceae</taxon>
        <taxon>Artomyces</taxon>
    </lineage>
</organism>
<evidence type="ECO:0000313" key="2">
    <source>
        <dbReference type="Proteomes" id="UP000814140"/>
    </source>
</evidence>
<dbReference type="EMBL" id="MU277196">
    <property type="protein sequence ID" value="KAI0065202.1"/>
    <property type="molecule type" value="Genomic_DNA"/>
</dbReference>
<reference evidence="1" key="1">
    <citation type="submission" date="2021-03" db="EMBL/GenBank/DDBJ databases">
        <authorList>
            <consortium name="DOE Joint Genome Institute"/>
            <person name="Ahrendt S."/>
            <person name="Looney B.P."/>
            <person name="Miyauchi S."/>
            <person name="Morin E."/>
            <person name="Drula E."/>
            <person name="Courty P.E."/>
            <person name="Chicoki N."/>
            <person name="Fauchery L."/>
            <person name="Kohler A."/>
            <person name="Kuo A."/>
            <person name="Labutti K."/>
            <person name="Pangilinan J."/>
            <person name="Lipzen A."/>
            <person name="Riley R."/>
            <person name="Andreopoulos W."/>
            <person name="He G."/>
            <person name="Johnson J."/>
            <person name="Barry K.W."/>
            <person name="Grigoriev I.V."/>
            <person name="Nagy L."/>
            <person name="Hibbett D."/>
            <person name="Henrissat B."/>
            <person name="Matheny P.B."/>
            <person name="Labbe J."/>
            <person name="Martin F."/>
        </authorList>
    </citation>
    <scope>NUCLEOTIDE SEQUENCE</scope>
    <source>
        <strain evidence="1">HHB10654</strain>
    </source>
</reference>
<proteinExistence type="predicted"/>
<reference evidence="1" key="2">
    <citation type="journal article" date="2022" name="New Phytol.">
        <title>Evolutionary transition to the ectomycorrhizal habit in the genomes of a hyperdiverse lineage of mushroom-forming fungi.</title>
        <authorList>
            <person name="Looney B."/>
            <person name="Miyauchi S."/>
            <person name="Morin E."/>
            <person name="Drula E."/>
            <person name="Courty P.E."/>
            <person name="Kohler A."/>
            <person name="Kuo A."/>
            <person name="LaButti K."/>
            <person name="Pangilinan J."/>
            <person name="Lipzen A."/>
            <person name="Riley R."/>
            <person name="Andreopoulos W."/>
            <person name="He G."/>
            <person name="Johnson J."/>
            <person name="Nolan M."/>
            <person name="Tritt A."/>
            <person name="Barry K.W."/>
            <person name="Grigoriev I.V."/>
            <person name="Nagy L.G."/>
            <person name="Hibbett D."/>
            <person name="Henrissat B."/>
            <person name="Matheny P.B."/>
            <person name="Labbe J."/>
            <person name="Martin F.M."/>
        </authorList>
    </citation>
    <scope>NUCLEOTIDE SEQUENCE</scope>
    <source>
        <strain evidence="1">HHB10654</strain>
    </source>
</reference>
<protein>
    <submittedName>
        <fullName evidence="1">Fungal hydrophobin</fullName>
    </submittedName>
</protein>